<name>A0ABV4U3U7_9BACT</name>
<dbReference type="Pfam" id="PF03692">
    <property type="entry name" value="CxxCxxCC"/>
    <property type="match status" value="1"/>
</dbReference>
<organism evidence="1 2">
    <name type="scientific">Natronomicrosphaera hydrolytica</name>
    <dbReference type="NCBI Taxonomy" id="3242702"/>
    <lineage>
        <taxon>Bacteria</taxon>
        <taxon>Pseudomonadati</taxon>
        <taxon>Planctomycetota</taxon>
        <taxon>Phycisphaerae</taxon>
        <taxon>Phycisphaerales</taxon>
        <taxon>Phycisphaeraceae</taxon>
        <taxon>Natronomicrosphaera</taxon>
    </lineage>
</organism>
<dbReference type="RefSeq" id="WP_425345200.1">
    <property type="nucleotide sequence ID" value="NZ_JBGUBD010000004.1"/>
</dbReference>
<protein>
    <submittedName>
        <fullName evidence="1">YkgJ family cysteine cluster protein</fullName>
    </submittedName>
</protein>
<accession>A0ABV4U3U7</accession>
<dbReference type="InterPro" id="IPR005358">
    <property type="entry name" value="Puta_zinc/iron-chelating_dom"/>
</dbReference>
<sequence>MSKQEWYADGLSFECTQCGNCCTGPEGYVWFTAEEGRAIAEHLKLSVDEFRRRFARREYGKWTLEEVPRQGRFDCVFLRRDAEGKALCTIYPVRPVQCRTWPFWPSNLQSPTAWRQSASGCPGMKNGGTFYPIEKIRVILNSNNDDV</sequence>
<evidence type="ECO:0000313" key="2">
    <source>
        <dbReference type="Proteomes" id="UP001575105"/>
    </source>
</evidence>
<dbReference type="EMBL" id="JBGUBD010000004">
    <property type="protein sequence ID" value="MFA9478277.1"/>
    <property type="molecule type" value="Genomic_DNA"/>
</dbReference>
<dbReference type="PANTHER" id="PTHR35866">
    <property type="entry name" value="PUTATIVE-RELATED"/>
    <property type="match status" value="1"/>
</dbReference>
<keyword evidence="2" id="KW-1185">Reference proteome</keyword>
<dbReference type="Proteomes" id="UP001575105">
    <property type="component" value="Unassembled WGS sequence"/>
</dbReference>
<evidence type="ECO:0000313" key="1">
    <source>
        <dbReference type="EMBL" id="MFA9478277.1"/>
    </source>
</evidence>
<gene>
    <name evidence="1" type="ORF">ACERK3_08210</name>
</gene>
<dbReference type="PANTHER" id="PTHR35866:SF1">
    <property type="entry name" value="YKGJ FAMILY CYSTEINE CLUSTER PROTEIN"/>
    <property type="match status" value="1"/>
</dbReference>
<comment type="caution">
    <text evidence="1">The sequence shown here is derived from an EMBL/GenBank/DDBJ whole genome shotgun (WGS) entry which is preliminary data.</text>
</comment>
<proteinExistence type="predicted"/>
<reference evidence="1 2" key="1">
    <citation type="submission" date="2024-08" db="EMBL/GenBank/DDBJ databases">
        <title>Whole-genome sequencing of halo(alkali)philic microorganisms from hypersaline lakes.</title>
        <authorList>
            <person name="Sorokin D.Y."/>
            <person name="Merkel A.Y."/>
            <person name="Messina E."/>
            <person name="Yakimov M."/>
        </authorList>
    </citation>
    <scope>NUCLEOTIDE SEQUENCE [LARGE SCALE GENOMIC DNA]</scope>
    <source>
        <strain evidence="1 2">AB-hyl4</strain>
    </source>
</reference>